<feature type="compositionally biased region" description="Acidic residues" evidence="1">
    <location>
        <begin position="143"/>
        <end position="152"/>
    </location>
</feature>
<protein>
    <recommendedName>
        <fullName evidence="4">Neuropeptide-like 1</fullName>
    </recommendedName>
</protein>
<feature type="region of interest" description="Disordered" evidence="1">
    <location>
        <begin position="345"/>
        <end position="405"/>
    </location>
</feature>
<evidence type="ECO:0000256" key="1">
    <source>
        <dbReference type="SAM" id="MobiDB-lite"/>
    </source>
</evidence>
<evidence type="ECO:0008006" key="4">
    <source>
        <dbReference type="Google" id="ProtNLM"/>
    </source>
</evidence>
<feature type="compositionally biased region" description="Basic and acidic residues" evidence="1">
    <location>
        <begin position="353"/>
        <end position="383"/>
    </location>
</feature>
<accession>A0A9P0HQL9</accession>
<evidence type="ECO:0000313" key="2">
    <source>
        <dbReference type="EMBL" id="CAH1405982.1"/>
    </source>
</evidence>
<dbReference type="OrthoDB" id="6426745at2759"/>
<reference evidence="2" key="1">
    <citation type="submission" date="2022-01" db="EMBL/GenBank/DDBJ databases">
        <authorList>
            <person name="King R."/>
        </authorList>
    </citation>
    <scope>NUCLEOTIDE SEQUENCE</scope>
</reference>
<proteinExistence type="predicted"/>
<name>A0A9P0HQL9_NEZVI</name>
<gene>
    <name evidence="2" type="ORF">NEZAVI_LOCUS14030</name>
</gene>
<feature type="region of interest" description="Disordered" evidence="1">
    <location>
        <begin position="485"/>
        <end position="512"/>
    </location>
</feature>
<dbReference type="EMBL" id="OV725082">
    <property type="protein sequence ID" value="CAH1405982.1"/>
    <property type="molecule type" value="Genomic_DNA"/>
</dbReference>
<feature type="compositionally biased region" description="Polar residues" evidence="1">
    <location>
        <begin position="502"/>
        <end position="512"/>
    </location>
</feature>
<sequence>MNHKILRYAGDIAVLGSNQENIEKLAQTVRGDVEKRSITAVRSGQQPEKRYIAALAKNGDYPRLAWNKKYHSLEDIPFGQDPIEDSKRYLGALARTGDLRVAREREDKRDDVDSLIRDIASADDLRRLRLEALREELMKERDDEPEQDDDTDNDKRSLASIARGGGIPGKRSVEALARIGLLKPITTTHDFTDDLNDYEKKISSDEFEDEKRGGISSLARNGYYNNKRTVDEELEELMNEVYGIGEKRNVASLARGFNLPQNGKRSEEIEDKRNLQSIMRDRGGKRDGYTNNAIPFVNNEKRNVGALAKNRDFPYAYRFGKREVSEADTDEMSKRYVATLLRDGRLPIGPDATPEHETSNLKDDNSATEGKESTSQITEDKNQSVRRKKDISEVEKEENHTRSKRETFIAPIAGEVAVPPSGDLHFGGMLTDNRWADESSPLNKRFFGVDPWTSPEKRHIGALARGGWLPRAYLRSGRQPRSVCMRSEQPPHPAFYIPPTSPTFKLNSSSLP</sequence>
<feature type="region of interest" description="Disordered" evidence="1">
    <location>
        <begin position="138"/>
        <end position="165"/>
    </location>
</feature>
<dbReference type="Proteomes" id="UP001152798">
    <property type="component" value="Chromosome 6"/>
</dbReference>
<dbReference type="AlphaFoldDB" id="A0A9P0HQL9"/>
<feature type="compositionally biased region" description="Basic and acidic residues" evidence="1">
    <location>
        <begin position="390"/>
        <end position="405"/>
    </location>
</feature>
<keyword evidence="3" id="KW-1185">Reference proteome</keyword>
<organism evidence="2 3">
    <name type="scientific">Nezara viridula</name>
    <name type="common">Southern green stink bug</name>
    <name type="synonym">Cimex viridulus</name>
    <dbReference type="NCBI Taxonomy" id="85310"/>
    <lineage>
        <taxon>Eukaryota</taxon>
        <taxon>Metazoa</taxon>
        <taxon>Ecdysozoa</taxon>
        <taxon>Arthropoda</taxon>
        <taxon>Hexapoda</taxon>
        <taxon>Insecta</taxon>
        <taxon>Pterygota</taxon>
        <taxon>Neoptera</taxon>
        <taxon>Paraneoptera</taxon>
        <taxon>Hemiptera</taxon>
        <taxon>Heteroptera</taxon>
        <taxon>Panheteroptera</taxon>
        <taxon>Pentatomomorpha</taxon>
        <taxon>Pentatomoidea</taxon>
        <taxon>Pentatomidae</taxon>
        <taxon>Pentatominae</taxon>
        <taxon>Nezara</taxon>
    </lineage>
</organism>
<evidence type="ECO:0000313" key="3">
    <source>
        <dbReference type="Proteomes" id="UP001152798"/>
    </source>
</evidence>